<dbReference type="GO" id="GO:0006203">
    <property type="term" value="P:dGTP catabolic process"/>
    <property type="evidence" value="ECO:0007669"/>
    <property type="project" value="TreeGrafter"/>
</dbReference>
<dbReference type="Pfam" id="PF01966">
    <property type="entry name" value="HD"/>
    <property type="match status" value="1"/>
</dbReference>
<protein>
    <submittedName>
        <fullName evidence="3">HD superfamily phosphohydrolase</fullName>
    </submittedName>
</protein>
<dbReference type="Proteomes" id="UP000774000">
    <property type="component" value="Unassembled WGS sequence"/>
</dbReference>
<evidence type="ECO:0000259" key="2">
    <source>
        <dbReference type="SMART" id="SM00471"/>
    </source>
</evidence>
<feature type="coiled-coil region" evidence="1">
    <location>
        <begin position="346"/>
        <end position="377"/>
    </location>
</feature>
<dbReference type="PANTHER" id="PTHR11373:SF4">
    <property type="entry name" value="DEOXYNUCLEOSIDE TRIPHOSPHATE TRIPHOSPHOHYDROLASE SAMHD1"/>
    <property type="match status" value="1"/>
</dbReference>
<dbReference type="SMART" id="SM00471">
    <property type="entry name" value="HDc"/>
    <property type="match status" value="1"/>
</dbReference>
<proteinExistence type="predicted"/>
<dbReference type="PANTHER" id="PTHR11373">
    <property type="entry name" value="DEOXYNUCLEOSIDE TRIPHOSPHATE TRIPHOSPHOHYDROLASE"/>
    <property type="match status" value="1"/>
</dbReference>
<keyword evidence="1" id="KW-0175">Coiled coil</keyword>
<name>A0A938XQN7_9FIRM</name>
<dbReference type="EMBL" id="JAFBDQ010000002">
    <property type="protein sequence ID" value="MBM7555580.1"/>
    <property type="molecule type" value="Genomic_DNA"/>
</dbReference>
<dbReference type="AlphaFoldDB" id="A0A938XQN7"/>
<organism evidence="3 4">
    <name type="scientific">Halanaerobacter jeridensis</name>
    <dbReference type="NCBI Taxonomy" id="706427"/>
    <lineage>
        <taxon>Bacteria</taxon>
        <taxon>Bacillati</taxon>
        <taxon>Bacillota</taxon>
        <taxon>Clostridia</taxon>
        <taxon>Halanaerobiales</taxon>
        <taxon>Halobacteroidaceae</taxon>
        <taxon>Halanaerobacter</taxon>
    </lineage>
</organism>
<evidence type="ECO:0000256" key="1">
    <source>
        <dbReference type="SAM" id="Coils"/>
    </source>
</evidence>
<dbReference type="InterPro" id="IPR050135">
    <property type="entry name" value="dGTPase-like"/>
</dbReference>
<evidence type="ECO:0000313" key="4">
    <source>
        <dbReference type="Proteomes" id="UP000774000"/>
    </source>
</evidence>
<gene>
    <name evidence="3" type="ORF">JOC47_000405</name>
</gene>
<comment type="caution">
    <text evidence="3">The sequence shown here is derived from an EMBL/GenBank/DDBJ whole genome shotgun (WGS) entry which is preliminary data.</text>
</comment>
<dbReference type="InterPro" id="IPR006674">
    <property type="entry name" value="HD_domain"/>
</dbReference>
<feature type="domain" description="HD/PDEase" evidence="2">
    <location>
        <begin position="50"/>
        <end position="212"/>
    </location>
</feature>
<keyword evidence="4" id="KW-1185">Reference proteome</keyword>
<reference evidence="3" key="1">
    <citation type="submission" date="2021-01" db="EMBL/GenBank/DDBJ databases">
        <title>Genomic Encyclopedia of Type Strains, Phase IV (KMG-IV): sequencing the most valuable type-strain genomes for metagenomic binning, comparative biology and taxonomic classification.</title>
        <authorList>
            <person name="Goeker M."/>
        </authorList>
    </citation>
    <scope>NUCLEOTIDE SEQUENCE</scope>
    <source>
        <strain evidence="3">DSM 23230</strain>
    </source>
</reference>
<dbReference type="Gene3D" id="1.10.3210.10">
    <property type="entry name" value="Hypothetical protein af1432"/>
    <property type="match status" value="1"/>
</dbReference>
<evidence type="ECO:0000313" key="3">
    <source>
        <dbReference type="EMBL" id="MBM7555580.1"/>
    </source>
</evidence>
<dbReference type="InterPro" id="IPR003607">
    <property type="entry name" value="HD/PDEase_dom"/>
</dbReference>
<dbReference type="CDD" id="cd00077">
    <property type="entry name" value="HDc"/>
    <property type="match status" value="1"/>
</dbReference>
<sequence length="469" mass="54833">MNKGAKIIRDPIHGDIKIKKKFVDVIDTPEFQRLRRINHLGTGNLLFPAAEYTRFSHSLGTFHVMKLIINHFEEVFAELDLEDELGQEEKNLALAAALLHDIGHGPLSHTFETLVRNIAGDKDYLEHEEWSKMIITAPESELRRVLEDNFGPDFPNKVAKIISTGYRLEKPELLSAGFKRVNILNLISSLISSQLDADRMDYLLRDSFFTGVEYGEFDLARLIESLRLTVKGANYYLCVPRKYLSSIEEYLLSRYHMYKDIYTHPFKREIETILVKLFSRAKKLYQKDKLNNCNLPQALISLFNQQQITIESYLNLDDIDILKLIKDWRQSTDPVLSELAAAFTERKKFQKLMEADREEIEKLKKELKQILSGSELESVEQGYFWLENQVEDSFYNELYQEEEGKIRILNKDGSLDDFRNVSEIISRSHKQPDNKKQVYVNFDLLAEEIADQRKVQQLKDKLKEEWIKK</sequence>
<accession>A0A938XQN7</accession>
<dbReference type="SUPFAM" id="SSF109604">
    <property type="entry name" value="HD-domain/PDEase-like"/>
    <property type="match status" value="1"/>
</dbReference>
<dbReference type="GO" id="GO:0008832">
    <property type="term" value="F:dGTPase activity"/>
    <property type="evidence" value="ECO:0007669"/>
    <property type="project" value="TreeGrafter"/>
</dbReference>
<dbReference type="RefSeq" id="WP_204700308.1">
    <property type="nucleotide sequence ID" value="NZ_JAFBDQ010000002.1"/>
</dbReference>